<dbReference type="AlphaFoldDB" id="A0A4R5NE34"/>
<dbReference type="SUPFAM" id="SSF46689">
    <property type="entry name" value="Homeodomain-like"/>
    <property type="match status" value="1"/>
</dbReference>
<feature type="domain" description="HTH tetR-type" evidence="3">
    <location>
        <begin position="11"/>
        <end position="71"/>
    </location>
</feature>
<dbReference type="GO" id="GO:0003677">
    <property type="term" value="F:DNA binding"/>
    <property type="evidence" value="ECO:0007669"/>
    <property type="project" value="UniProtKB-UniRule"/>
</dbReference>
<comment type="caution">
    <text evidence="4">The sequence shown here is derived from an EMBL/GenBank/DDBJ whole genome shotgun (WGS) entry which is preliminary data.</text>
</comment>
<dbReference type="PANTHER" id="PTHR43479:SF11">
    <property type="entry name" value="ACREF_ENVCD OPERON REPRESSOR-RELATED"/>
    <property type="match status" value="1"/>
</dbReference>
<protein>
    <recommendedName>
        <fullName evidence="3">HTH tetR-type domain-containing protein</fullName>
    </recommendedName>
</protein>
<feature type="DNA-binding region" description="H-T-H motif" evidence="2">
    <location>
        <begin position="34"/>
        <end position="53"/>
    </location>
</feature>
<evidence type="ECO:0000313" key="4">
    <source>
        <dbReference type="EMBL" id="TDG71318.1"/>
    </source>
</evidence>
<dbReference type="Gene3D" id="1.10.357.10">
    <property type="entry name" value="Tetracycline Repressor, domain 2"/>
    <property type="match status" value="1"/>
</dbReference>
<evidence type="ECO:0000259" key="3">
    <source>
        <dbReference type="PROSITE" id="PS50977"/>
    </source>
</evidence>
<organism evidence="4 5">
    <name type="scientific">Secundilactobacillus malefermentans</name>
    <dbReference type="NCBI Taxonomy" id="176292"/>
    <lineage>
        <taxon>Bacteria</taxon>
        <taxon>Bacillati</taxon>
        <taxon>Bacillota</taxon>
        <taxon>Bacilli</taxon>
        <taxon>Lactobacillales</taxon>
        <taxon>Lactobacillaceae</taxon>
        <taxon>Secundilactobacillus</taxon>
    </lineage>
</organism>
<dbReference type="InterPro" id="IPR009057">
    <property type="entry name" value="Homeodomain-like_sf"/>
</dbReference>
<evidence type="ECO:0000256" key="1">
    <source>
        <dbReference type="ARBA" id="ARBA00023125"/>
    </source>
</evidence>
<accession>A0A4R5NE34</accession>
<dbReference type="RefSeq" id="WP_010619538.1">
    <property type="nucleotide sequence ID" value="NZ_PUFO01000106.1"/>
</dbReference>
<proteinExistence type="predicted"/>
<sequence>MPKKTFDHLPNERKNEIRRILLPIFTDQAVSQVTVSEIVTALGMSRGIFYKYYEDLDDAYQDLIRHYAGQIHGKIIMNIMTHQNDFFTGIELFLVQTINLKADSVEARQVKLLTENPNNFSNRANVVHGLEPWKQILKNNHFEIKTDEEATSFLYFTMKLTIDTLMDSYANHWTEAEMLTDYRFKVSWLKNGIAK</sequence>
<dbReference type="Proteomes" id="UP000294854">
    <property type="component" value="Unassembled WGS sequence"/>
</dbReference>
<dbReference type="Pfam" id="PF17924">
    <property type="entry name" value="TetR_C_19"/>
    <property type="match status" value="1"/>
</dbReference>
<evidence type="ECO:0000256" key="2">
    <source>
        <dbReference type="PROSITE-ProRule" id="PRU00335"/>
    </source>
</evidence>
<evidence type="ECO:0000313" key="5">
    <source>
        <dbReference type="Proteomes" id="UP000294854"/>
    </source>
</evidence>
<reference evidence="4 5" key="1">
    <citation type="journal article" date="2019" name="Appl. Microbiol. Biotechnol.">
        <title>Uncovering carbohydrate metabolism through a genotype-phenotype association study of 56 lactic acid bacteria genomes.</title>
        <authorList>
            <person name="Buron-Moles G."/>
            <person name="Chailyan A."/>
            <person name="Dolejs I."/>
            <person name="Forster J."/>
            <person name="Miks M.H."/>
        </authorList>
    </citation>
    <scope>NUCLEOTIDE SEQUENCE [LARGE SCALE GENOMIC DNA]</scope>
    <source>
        <strain evidence="4 5">ATCC 49373</strain>
    </source>
</reference>
<name>A0A4R5NE34_9LACO</name>
<dbReference type="STRING" id="1122149.FD44_GL000428"/>
<dbReference type="EMBL" id="PUFO01000106">
    <property type="protein sequence ID" value="TDG71318.1"/>
    <property type="molecule type" value="Genomic_DNA"/>
</dbReference>
<dbReference type="PANTHER" id="PTHR43479">
    <property type="entry name" value="ACREF/ENVCD OPERON REPRESSOR-RELATED"/>
    <property type="match status" value="1"/>
</dbReference>
<keyword evidence="5" id="KW-1185">Reference proteome</keyword>
<gene>
    <name evidence="4" type="ORF">C5L31_001942</name>
</gene>
<dbReference type="InterPro" id="IPR050624">
    <property type="entry name" value="HTH-type_Tx_Regulator"/>
</dbReference>
<dbReference type="InterPro" id="IPR001647">
    <property type="entry name" value="HTH_TetR"/>
</dbReference>
<dbReference type="PROSITE" id="PS50977">
    <property type="entry name" value="HTH_TETR_2"/>
    <property type="match status" value="1"/>
</dbReference>
<dbReference type="OrthoDB" id="9812484at2"/>
<keyword evidence="1 2" id="KW-0238">DNA-binding</keyword>